<gene>
    <name evidence="1" type="ORF">GCM10007147_38410</name>
</gene>
<sequence length="50" mass="5318">MAGPGPCGRAAPVRGLLWADPHRLPPNTLAYPAAGLRGWLEGLSYVPHAW</sequence>
<dbReference type="Proteomes" id="UP000654947">
    <property type="component" value="Unassembled WGS sequence"/>
</dbReference>
<name>A0A918XIK6_9ACTN</name>
<dbReference type="AlphaFoldDB" id="A0A918XIK6"/>
<organism evidence="1 2">
    <name type="scientific">Nocardiopsis kunsanensis</name>
    <dbReference type="NCBI Taxonomy" id="141693"/>
    <lineage>
        <taxon>Bacteria</taxon>
        <taxon>Bacillati</taxon>
        <taxon>Actinomycetota</taxon>
        <taxon>Actinomycetes</taxon>
        <taxon>Streptosporangiales</taxon>
        <taxon>Nocardiopsidaceae</taxon>
        <taxon>Nocardiopsis</taxon>
    </lineage>
</organism>
<protein>
    <submittedName>
        <fullName evidence="1">Uncharacterized protein</fullName>
    </submittedName>
</protein>
<comment type="caution">
    <text evidence="1">The sequence shown here is derived from an EMBL/GenBank/DDBJ whole genome shotgun (WGS) entry which is preliminary data.</text>
</comment>
<evidence type="ECO:0000313" key="2">
    <source>
        <dbReference type="Proteomes" id="UP000654947"/>
    </source>
</evidence>
<proteinExistence type="predicted"/>
<dbReference type="EMBL" id="BMXL01000027">
    <property type="protein sequence ID" value="GHD33601.1"/>
    <property type="molecule type" value="Genomic_DNA"/>
</dbReference>
<reference evidence="1 2" key="1">
    <citation type="journal article" date="2014" name="Int. J. Syst. Evol. Microbiol.">
        <title>Complete genome sequence of Corynebacterium casei LMG S-19264T (=DSM 44701T), isolated from a smear-ripened cheese.</title>
        <authorList>
            <consortium name="US DOE Joint Genome Institute (JGI-PGF)"/>
            <person name="Walter F."/>
            <person name="Albersmeier A."/>
            <person name="Kalinowski J."/>
            <person name="Ruckert C."/>
        </authorList>
    </citation>
    <scope>NUCLEOTIDE SEQUENCE [LARGE SCALE GENOMIC DNA]</scope>
    <source>
        <strain evidence="1 2">KCTC 19473</strain>
    </source>
</reference>
<keyword evidence="2" id="KW-1185">Reference proteome</keyword>
<evidence type="ECO:0000313" key="1">
    <source>
        <dbReference type="EMBL" id="GHD33601.1"/>
    </source>
</evidence>
<accession>A0A918XIK6</accession>